<sequence>MSDMRGEIRNQTREQVRPQRRKAGWAVVAAVAAAALALSGCSALSALVPGNGSAEVQSNGGAPQELPEKPAGSVVGMGEQSPNWRDCAEGLQCADVYAPLNWGDPAGELITLRIVKHEATGSDPIGTLFVNPGGPGASGVDYVTNALDYAIPSEVQREYDVIGWDPRGVGSSSPITCLDAAGMDEYLFGLGDGENLEPGSADWITEVRAESRQFGADCQNSTGDLLGHVSTDDTVQDLDMLRAIVGDEQLNYLGFSYGTYIGARYADAYPQNVGRLVLDGAMDPASTMSDVVREQTRGFELALRAYVTNCLTQSDCPLSGTVDEAMQQISVLLDEADTQPLQGKDGRWLSANTLLTAIITPLYAESNWGMLDQLFAAVLQGNPEVGLALADLYYDREGGAYLSNSTEAFSAINCLDYPERAVDVQQMRAEAAQLTEIAPTIGRFQGYGALSCAEWPVDSSSDRGPVTATGAAPILVVGTTGDPATPYRWAESLAEQLDSGVLLTYEGEGHTAYGESNCIDEVINAYLLTGEAPAKPVTCSR</sequence>
<dbReference type="InterPro" id="IPR051601">
    <property type="entry name" value="Serine_prot/Carboxylest_S33"/>
</dbReference>
<feature type="region of interest" description="Disordered" evidence="4">
    <location>
        <begin position="1"/>
        <end position="20"/>
    </location>
</feature>
<name>A0A940PUZ7_9MICO</name>
<dbReference type="InterPro" id="IPR013595">
    <property type="entry name" value="Pept_S33_TAP-like_C"/>
</dbReference>
<evidence type="ECO:0000256" key="4">
    <source>
        <dbReference type="SAM" id="MobiDB-lite"/>
    </source>
</evidence>
<feature type="domain" description="Peptidase S33 tripeptidyl aminopeptidase-like C-terminal" evidence="6">
    <location>
        <begin position="439"/>
        <end position="539"/>
    </location>
</feature>
<reference evidence="7" key="1">
    <citation type="submission" date="2021-02" db="EMBL/GenBank/DDBJ databases">
        <title>Sequencing the genomes of 1000 actinobacteria strains.</title>
        <authorList>
            <person name="Klenk H.-P."/>
        </authorList>
    </citation>
    <scope>NUCLEOTIDE SEQUENCE</scope>
    <source>
        <strain evidence="7">DSM 22850</strain>
    </source>
</reference>
<proteinExistence type="inferred from homology"/>
<dbReference type="PANTHER" id="PTHR43248:SF29">
    <property type="entry name" value="TRIPEPTIDYL AMINOPEPTIDASE"/>
    <property type="match status" value="1"/>
</dbReference>
<comment type="caution">
    <text evidence="7">The sequence shown here is derived from an EMBL/GenBank/DDBJ whole genome shotgun (WGS) entry which is preliminary data.</text>
</comment>
<protein>
    <submittedName>
        <fullName evidence="7">Pimeloyl-ACP methyl ester carboxylesterase</fullName>
    </submittedName>
</protein>
<dbReference type="EMBL" id="JAFIDA010000001">
    <property type="protein sequence ID" value="MBP1326720.1"/>
    <property type="molecule type" value="Genomic_DNA"/>
</dbReference>
<evidence type="ECO:0000259" key="6">
    <source>
        <dbReference type="Pfam" id="PF08386"/>
    </source>
</evidence>
<evidence type="ECO:0000256" key="2">
    <source>
        <dbReference type="ARBA" id="ARBA00022729"/>
    </source>
</evidence>
<evidence type="ECO:0000313" key="7">
    <source>
        <dbReference type="EMBL" id="MBP1326720.1"/>
    </source>
</evidence>
<feature type="domain" description="AB hydrolase-1" evidence="5">
    <location>
        <begin position="127"/>
        <end position="320"/>
    </location>
</feature>
<evidence type="ECO:0000256" key="3">
    <source>
        <dbReference type="ARBA" id="ARBA00022801"/>
    </source>
</evidence>
<evidence type="ECO:0000256" key="1">
    <source>
        <dbReference type="ARBA" id="ARBA00010088"/>
    </source>
</evidence>
<keyword evidence="3" id="KW-0378">Hydrolase</keyword>
<dbReference type="InterPro" id="IPR000073">
    <property type="entry name" value="AB_hydrolase_1"/>
</dbReference>
<organism evidence="7 8">
    <name type="scientific">Leucobacter exalbidus</name>
    <dbReference type="NCBI Taxonomy" id="662960"/>
    <lineage>
        <taxon>Bacteria</taxon>
        <taxon>Bacillati</taxon>
        <taxon>Actinomycetota</taxon>
        <taxon>Actinomycetes</taxon>
        <taxon>Micrococcales</taxon>
        <taxon>Microbacteriaceae</taxon>
        <taxon>Leucobacter</taxon>
    </lineage>
</organism>
<dbReference type="SUPFAM" id="SSF53474">
    <property type="entry name" value="alpha/beta-Hydrolases"/>
    <property type="match status" value="1"/>
</dbReference>
<comment type="similarity">
    <text evidence="1">Belongs to the peptidase S33 family.</text>
</comment>
<dbReference type="Pfam" id="PF00561">
    <property type="entry name" value="Abhydrolase_1"/>
    <property type="match status" value="1"/>
</dbReference>
<dbReference type="Proteomes" id="UP000675163">
    <property type="component" value="Unassembled WGS sequence"/>
</dbReference>
<evidence type="ECO:0000313" key="8">
    <source>
        <dbReference type="Proteomes" id="UP000675163"/>
    </source>
</evidence>
<dbReference type="GO" id="GO:0016787">
    <property type="term" value="F:hydrolase activity"/>
    <property type="evidence" value="ECO:0007669"/>
    <property type="project" value="UniProtKB-KW"/>
</dbReference>
<evidence type="ECO:0000259" key="5">
    <source>
        <dbReference type="Pfam" id="PF00561"/>
    </source>
</evidence>
<feature type="compositionally biased region" description="Basic and acidic residues" evidence="4">
    <location>
        <begin position="1"/>
        <end position="17"/>
    </location>
</feature>
<keyword evidence="2" id="KW-0732">Signal</keyword>
<dbReference type="Pfam" id="PF08386">
    <property type="entry name" value="Abhydrolase_4"/>
    <property type="match status" value="1"/>
</dbReference>
<dbReference type="Gene3D" id="3.40.50.1820">
    <property type="entry name" value="alpha/beta hydrolase"/>
    <property type="match status" value="1"/>
</dbReference>
<dbReference type="PANTHER" id="PTHR43248">
    <property type="entry name" value="2-SUCCINYL-6-HYDROXY-2,4-CYCLOHEXADIENE-1-CARBOXYLATE SYNTHASE"/>
    <property type="match status" value="1"/>
</dbReference>
<feature type="region of interest" description="Disordered" evidence="4">
    <location>
        <begin position="52"/>
        <end position="80"/>
    </location>
</feature>
<gene>
    <name evidence="7" type="ORF">JOF28_001952</name>
</gene>
<accession>A0A940PUZ7</accession>
<dbReference type="InterPro" id="IPR029058">
    <property type="entry name" value="AB_hydrolase_fold"/>
</dbReference>
<keyword evidence="8" id="KW-1185">Reference proteome</keyword>
<dbReference type="AlphaFoldDB" id="A0A940PUZ7"/>